<dbReference type="EMBL" id="BAAAZC010000007">
    <property type="protein sequence ID" value="GAA3963775.1"/>
    <property type="molecule type" value="Genomic_DNA"/>
</dbReference>
<name>A0ABP7PDG2_9SPHI</name>
<dbReference type="NCBIfam" id="TIGR04131">
    <property type="entry name" value="Bac_Flav_CTERM"/>
    <property type="match status" value="1"/>
</dbReference>
<gene>
    <name evidence="1" type="ORF">GCM10022210_10030</name>
</gene>
<accession>A0ABP7PDG2</accession>
<dbReference type="Proteomes" id="UP001500742">
    <property type="component" value="Unassembled WGS sequence"/>
</dbReference>
<dbReference type="RefSeq" id="WP_259091152.1">
    <property type="nucleotide sequence ID" value="NZ_BAAAZC010000007.1"/>
</dbReference>
<comment type="caution">
    <text evidence="1">The sequence shown here is derived from an EMBL/GenBank/DDBJ whole genome shotgun (WGS) entry which is preliminary data.</text>
</comment>
<sequence length="645" mass="68642">MAFVLAFTRANAQTADVCKGSLGDPVVNETFGAGSNFGGALPYTSMFYVSSFCPDDGSYTIANSTADPNLGGSCHTSWHTVTHDHTGDPNGYFMFINASFAKSVFYTQPINLQLCQKTTYEFSAYVLNLIKLSASNDQTIQPDIKFTIKAPDGTILKSSENIVPPTADPEWQKFSLFFTTPANVNSVIVELSNEAPGGNGNDLLLDDIQFRACGPVIQTGFSTITANQPQNQCVGDSRNYTLKAQVGDGYTDPSLQWQINKSDGNGWLDIAGQTTDTYNFTISDNTAKIYQYRLSAAEQSNIGSPDCRVSSSPLSVTVNAFPVVPDIPPVEGCEGGTLILTASGGVAFEWTGPAITVANKNQNPLIINAATLAAAGNYAVTVTNAAGCTATKNTTVTVDARPVITVPSAVYTICKGANTNINVSSPTGISYQWAPTTGLNDPTSPTPTASPADTTIYTVIVTTDKGCIDSAKVTVNVLPPPVANAGTPRPIFEGQSITLNGTAQSANVYSWTPTTGLSDPTILNPIANPTDDITYTLHASSTYNCGVAESSVFVRVFKKIVIPNSFSPNGDGTNDFWDIEALITYPQSLLTVFNRYGQAVYKSIGYAKPWRGTYNGIPLPTGTYYYIIDLKNGAPKLSGWVLLVK</sequence>
<proteinExistence type="predicted"/>
<dbReference type="Gene3D" id="2.60.40.2700">
    <property type="match status" value="1"/>
</dbReference>
<dbReference type="InterPro" id="IPR026341">
    <property type="entry name" value="T9SS_type_B"/>
</dbReference>
<keyword evidence="2" id="KW-1185">Reference proteome</keyword>
<dbReference type="InterPro" id="IPR013783">
    <property type="entry name" value="Ig-like_fold"/>
</dbReference>
<dbReference type="Pfam" id="PF13585">
    <property type="entry name" value="CHU_C"/>
    <property type="match status" value="1"/>
</dbReference>
<evidence type="ECO:0008006" key="3">
    <source>
        <dbReference type="Google" id="ProtNLM"/>
    </source>
</evidence>
<dbReference type="Gene3D" id="2.60.40.10">
    <property type="entry name" value="Immunoglobulins"/>
    <property type="match status" value="1"/>
</dbReference>
<evidence type="ECO:0000313" key="1">
    <source>
        <dbReference type="EMBL" id="GAA3963775.1"/>
    </source>
</evidence>
<dbReference type="InterPro" id="IPR036179">
    <property type="entry name" value="Ig-like_dom_sf"/>
</dbReference>
<dbReference type="Gene3D" id="2.60.120.260">
    <property type="entry name" value="Galactose-binding domain-like"/>
    <property type="match status" value="1"/>
</dbReference>
<evidence type="ECO:0000313" key="2">
    <source>
        <dbReference type="Proteomes" id="UP001500742"/>
    </source>
</evidence>
<organism evidence="1 2">
    <name type="scientific">Mucilaginibacter dorajii</name>
    <dbReference type="NCBI Taxonomy" id="692994"/>
    <lineage>
        <taxon>Bacteria</taxon>
        <taxon>Pseudomonadati</taxon>
        <taxon>Bacteroidota</taxon>
        <taxon>Sphingobacteriia</taxon>
        <taxon>Sphingobacteriales</taxon>
        <taxon>Sphingobacteriaceae</taxon>
        <taxon>Mucilaginibacter</taxon>
    </lineage>
</organism>
<protein>
    <recommendedName>
        <fullName evidence="3">Ig-like domain-containing protein</fullName>
    </recommendedName>
</protein>
<reference evidence="2" key="1">
    <citation type="journal article" date="2019" name="Int. J. Syst. Evol. Microbiol.">
        <title>The Global Catalogue of Microorganisms (GCM) 10K type strain sequencing project: providing services to taxonomists for standard genome sequencing and annotation.</title>
        <authorList>
            <consortium name="The Broad Institute Genomics Platform"/>
            <consortium name="The Broad Institute Genome Sequencing Center for Infectious Disease"/>
            <person name="Wu L."/>
            <person name="Ma J."/>
        </authorList>
    </citation>
    <scope>NUCLEOTIDE SEQUENCE [LARGE SCALE GENOMIC DNA]</scope>
    <source>
        <strain evidence="2">JCM 16601</strain>
    </source>
</reference>
<dbReference type="SUPFAM" id="SSF48726">
    <property type="entry name" value="Immunoglobulin"/>
    <property type="match status" value="1"/>
</dbReference>